<reference evidence="2" key="3">
    <citation type="submission" date="2020-06" db="EMBL/GenBank/DDBJ databases">
        <title>Helianthus annuus Genome sequencing and assembly Release 2.</title>
        <authorList>
            <person name="Gouzy J."/>
            <person name="Langlade N."/>
            <person name="Munos S."/>
        </authorList>
    </citation>
    <scope>NUCLEOTIDE SEQUENCE</scope>
    <source>
        <tissue evidence="2">Leaves</tissue>
    </source>
</reference>
<proteinExistence type="predicted"/>
<keyword evidence="4" id="KW-1185">Reference proteome</keyword>
<evidence type="ECO:0000313" key="3">
    <source>
        <dbReference type="EMBL" id="OTG30431.1"/>
    </source>
</evidence>
<evidence type="ECO:0000313" key="4">
    <source>
        <dbReference type="Proteomes" id="UP000215914"/>
    </source>
</evidence>
<keyword evidence="1" id="KW-0812">Transmembrane</keyword>
<feature type="transmembrane region" description="Helical" evidence="1">
    <location>
        <begin position="29"/>
        <end position="50"/>
    </location>
</feature>
<dbReference type="AlphaFoldDB" id="A0A251V733"/>
<keyword evidence="1" id="KW-1133">Transmembrane helix</keyword>
<name>A0A251V733_HELAN</name>
<gene>
    <name evidence="3" type="ORF">HannXRQ_Chr03g0064461</name>
    <name evidence="2" type="ORF">HanXRQr2_Chr03g0092591</name>
</gene>
<reference evidence="3" key="2">
    <citation type="submission" date="2017-02" db="EMBL/GenBank/DDBJ databases">
        <title>Sunflower complete genome.</title>
        <authorList>
            <person name="Langlade N."/>
            <person name="Munos S."/>
        </authorList>
    </citation>
    <scope>NUCLEOTIDE SEQUENCE [LARGE SCALE GENOMIC DNA]</scope>
    <source>
        <tissue evidence="3">Leaves</tissue>
    </source>
</reference>
<evidence type="ECO:0000313" key="2">
    <source>
        <dbReference type="EMBL" id="KAF5812960.1"/>
    </source>
</evidence>
<sequence length="81" mass="9723">MQVRSRYKLDQLPLDAPLVLSQSVRFLNFSVYSGRADGMLLLLLVIIYLWRSTWRLRTLWLLHQLYKSYELIILVKMLKPQ</sequence>
<reference evidence="2 4" key="1">
    <citation type="journal article" date="2017" name="Nature">
        <title>The sunflower genome provides insights into oil metabolism, flowering and Asterid evolution.</title>
        <authorList>
            <person name="Badouin H."/>
            <person name="Gouzy J."/>
            <person name="Grassa C.J."/>
            <person name="Murat F."/>
            <person name="Staton S.E."/>
            <person name="Cottret L."/>
            <person name="Lelandais-Briere C."/>
            <person name="Owens G.L."/>
            <person name="Carrere S."/>
            <person name="Mayjonade B."/>
            <person name="Legrand L."/>
            <person name="Gill N."/>
            <person name="Kane N.C."/>
            <person name="Bowers J.E."/>
            <person name="Hubner S."/>
            <person name="Bellec A."/>
            <person name="Berard A."/>
            <person name="Berges H."/>
            <person name="Blanchet N."/>
            <person name="Boniface M.C."/>
            <person name="Brunel D."/>
            <person name="Catrice O."/>
            <person name="Chaidir N."/>
            <person name="Claudel C."/>
            <person name="Donnadieu C."/>
            <person name="Faraut T."/>
            <person name="Fievet G."/>
            <person name="Helmstetter N."/>
            <person name="King M."/>
            <person name="Knapp S.J."/>
            <person name="Lai Z."/>
            <person name="Le Paslier M.C."/>
            <person name="Lippi Y."/>
            <person name="Lorenzon L."/>
            <person name="Mandel J.R."/>
            <person name="Marage G."/>
            <person name="Marchand G."/>
            <person name="Marquand E."/>
            <person name="Bret-Mestries E."/>
            <person name="Morien E."/>
            <person name="Nambeesan S."/>
            <person name="Nguyen T."/>
            <person name="Pegot-Espagnet P."/>
            <person name="Pouilly N."/>
            <person name="Raftis F."/>
            <person name="Sallet E."/>
            <person name="Schiex T."/>
            <person name="Thomas J."/>
            <person name="Vandecasteele C."/>
            <person name="Vares D."/>
            <person name="Vear F."/>
            <person name="Vautrin S."/>
            <person name="Crespi M."/>
            <person name="Mangin B."/>
            <person name="Burke J.M."/>
            <person name="Salse J."/>
            <person name="Munos S."/>
            <person name="Vincourt P."/>
            <person name="Rieseberg L.H."/>
            <person name="Langlade N.B."/>
        </authorList>
    </citation>
    <scope>NUCLEOTIDE SEQUENCE [LARGE SCALE GENOMIC DNA]</scope>
    <source>
        <strain evidence="4">cv. SF193</strain>
        <tissue evidence="2">Leaves</tissue>
    </source>
</reference>
<dbReference type="Proteomes" id="UP000215914">
    <property type="component" value="Chromosome 3"/>
</dbReference>
<dbReference type="EMBL" id="CM007892">
    <property type="protein sequence ID" value="OTG30431.1"/>
    <property type="molecule type" value="Genomic_DNA"/>
</dbReference>
<keyword evidence="1" id="KW-0472">Membrane</keyword>
<accession>A0A251V733</accession>
<organism evidence="3 4">
    <name type="scientific">Helianthus annuus</name>
    <name type="common">Common sunflower</name>
    <dbReference type="NCBI Taxonomy" id="4232"/>
    <lineage>
        <taxon>Eukaryota</taxon>
        <taxon>Viridiplantae</taxon>
        <taxon>Streptophyta</taxon>
        <taxon>Embryophyta</taxon>
        <taxon>Tracheophyta</taxon>
        <taxon>Spermatophyta</taxon>
        <taxon>Magnoliopsida</taxon>
        <taxon>eudicotyledons</taxon>
        <taxon>Gunneridae</taxon>
        <taxon>Pentapetalae</taxon>
        <taxon>asterids</taxon>
        <taxon>campanulids</taxon>
        <taxon>Asterales</taxon>
        <taxon>Asteraceae</taxon>
        <taxon>Asteroideae</taxon>
        <taxon>Heliantheae alliance</taxon>
        <taxon>Heliantheae</taxon>
        <taxon>Helianthus</taxon>
    </lineage>
</organism>
<dbReference type="Gramene" id="mRNA:HanXRQr2_Chr03g0092591">
    <property type="protein sequence ID" value="mRNA:HanXRQr2_Chr03g0092591"/>
    <property type="gene ID" value="HanXRQr2_Chr03g0092591"/>
</dbReference>
<dbReference type="EMBL" id="MNCJ02000318">
    <property type="protein sequence ID" value="KAF5812960.1"/>
    <property type="molecule type" value="Genomic_DNA"/>
</dbReference>
<evidence type="ECO:0000256" key="1">
    <source>
        <dbReference type="SAM" id="Phobius"/>
    </source>
</evidence>
<dbReference type="InParanoid" id="A0A251V733"/>
<protein>
    <submittedName>
        <fullName evidence="3">Uncharacterized protein</fullName>
    </submittedName>
</protein>